<proteinExistence type="predicted"/>
<comment type="caution">
    <text evidence="1">The sequence shown here is derived from an EMBL/GenBank/DDBJ whole genome shotgun (WGS) entry which is preliminary data.</text>
</comment>
<sequence>MGYTGPPLGYTLFLVWNGNFFQDGSPLNRSIIKLTKGKAGHAWAGNLIACRVEEPIQLVARYQDAKAEDLTALAAYFVDCGKRAREVELSVNETEMEAKNLHYSRRWIEKKDGIDYTNASPTTPFRNLTHNFISLIE</sequence>
<dbReference type="OrthoDB" id="437457at2759"/>
<evidence type="ECO:0000313" key="1">
    <source>
        <dbReference type="EMBL" id="KAF7377394.1"/>
    </source>
</evidence>
<evidence type="ECO:0000313" key="2">
    <source>
        <dbReference type="Proteomes" id="UP000623467"/>
    </source>
</evidence>
<dbReference type="Proteomes" id="UP000623467">
    <property type="component" value="Unassembled WGS sequence"/>
</dbReference>
<gene>
    <name evidence="1" type="ORF">MSAN_00161000</name>
</gene>
<organism evidence="1 2">
    <name type="scientific">Mycena sanguinolenta</name>
    <dbReference type="NCBI Taxonomy" id="230812"/>
    <lineage>
        <taxon>Eukaryota</taxon>
        <taxon>Fungi</taxon>
        <taxon>Dikarya</taxon>
        <taxon>Basidiomycota</taxon>
        <taxon>Agaricomycotina</taxon>
        <taxon>Agaricomycetes</taxon>
        <taxon>Agaricomycetidae</taxon>
        <taxon>Agaricales</taxon>
        <taxon>Marasmiineae</taxon>
        <taxon>Mycenaceae</taxon>
        <taxon>Mycena</taxon>
    </lineage>
</organism>
<dbReference type="EMBL" id="JACAZH010000001">
    <property type="protein sequence ID" value="KAF7377394.1"/>
    <property type="molecule type" value="Genomic_DNA"/>
</dbReference>
<keyword evidence="2" id="KW-1185">Reference proteome</keyword>
<accession>A0A8H7DJ75</accession>
<reference evidence="1" key="1">
    <citation type="submission" date="2020-05" db="EMBL/GenBank/DDBJ databases">
        <title>Mycena genomes resolve the evolution of fungal bioluminescence.</title>
        <authorList>
            <person name="Tsai I.J."/>
        </authorList>
    </citation>
    <scope>NUCLEOTIDE SEQUENCE</scope>
    <source>
        <strain evidence="1">160909Yilan</strain>
    </source>
</reference>
<protein>
    <submittedName>
        <fullName evidence="1">MYND-type domain-containing protein</fullName>
    </submittedName>
</protein>
<dbReference type="AlphaFoldDB" id="A0A8H7DJ75"/>
<name>A0A8H7DJ75_9AGAR</name>